<reference evidence="2" key="1">
    <citation type="submission" date="2017-09" db="EMBL/GenBank/DDBJ databases">
        <authorList>
            <person name="Varghese N."/>
            <person name="Submissions S."/>
        </authorList>
    </citation>
    <scope>NUCLEOTIDE SEQUENCE [LARGE SCALE GENOMIC DNA]</scope>
    <source>
        <strain evidence="2">C7</strain>
    </source>
</reference>
<accession>A0A2C9CS08</accession>
<organism evidence="1 2">
    <name type="scientific">Pontivivens marinum</name>
    <dbReference type="NCBI Taxonomy" id="1690039"/>
    <lineage>
        <taxon>Bacteria</taxon>
        <taxon>Pseudomonadati</taxon>
        <taxon>Pseudomonadota</taxon>
        <taxon>Alphaproteobacteria</taxon>
        <taxon>Rhodobacterales</taxon>
        <taxon>Paracoccaceae</taxon>
        <taxon>Pontivivens</taxon>
    </lineage>
</organism>
<evidence type="ECO:0000313" key="2">
    <source>
        <dbReference type="Proteomes" id="UP000220034"/>
    </source>
</evidence>
<proteinExistence type="predicted"/>
<protein>
    <submittedName>
        <fullName evidence="1">Uncharacterized protein</fullName>
    </submittedName>
</protein>
<dbReference type="AlphaFoldDB" id="A0A2C9CS08"/>
<dbReference type="Proteomes" id="UP000220034">
    <property type="component" value="Unassembled WGS sequence"/>
</dbReference>
<dbReference type="EMBL" id="OCTN01000003">
    <property type="protein sequence ID" value="SOH94000.1"/>
    <property type="molecule type" value="Genomic_DNA"/>
</dbReference>
<sequence length="122" mass="13443">MTESDHNRLWLDNGVLRAHIQAGGFVPLELVLDGVVISRPVPRPIDRKPGYIEFEHPLPQSALSNGIGVLLLRKQGEETPLAALPLIIGGGTDSSIVEEVALLRAELELVKTVLRERLRRDI</sequence>
<evidence type="ECO:0000313" key="1">
    <source>
        <dbReference type="EMBL" id="SOH94000.1"/>
    </source>
</evidence>
<dbReference type="RefSeq" id="WP_097929570.1">
    <property type="nucleotide sequence ID" value="NZ_OCTN01000003.1"/>
</dbReference>
<gene>
    <name evidence="1" type="ORF">SAMN06273572_10325</name>
</gene>
<name>A0A2C9CS08_9RHOB</name>
<keyword evidence="2" id="KW-1185">Reference proteome</keyword>